<keyword evidence="1" id="KW-0732">Signal</keyword>
<evidence type="ECO:0008006" key="4">
    <source>
        <dbReference type="Google" id="ProtNLM"/>
    </source>
</evidence>
<evidence type="ECO:0000313" key="2">
    <source>
        <dbReference type="EMBL" id="MFC6207565.1"/>
    </source>
</evidence>
<protein>
    <recommendedName>
        <fullName evidence="4">Surface layer protein A domain-containing protein</fullName>
    </recommendedName>
</protein>
<proteinExistence type="predicted"/>
<comment type="caution">
    <text evidence="2">The sequence shown here is derived from an EMBL/GenBank/DDBJ whole genome shotgun (WGS) entry which is preliminary data.</text>
</comment>
<keyword evidence="3" id="KW-1185">Reference proteome</keyword>
<accession>A0ABW1SUY7</accession>
<evidence type="ECO:0000256" key="1">
    <source>
        <dbReference type="SAM" id="SignalP"/>
    </source>
</evidence>
<reference evidence="3" key="1">
    <citation type="journal article" date="2019" name="Int. J. Syst. Evol. Microbiol.">
        <title>The Global Catalogue of Microorganisms (GCM) 10K type strain sequencing project: providing services to taxonomists for standard genome sequencing and annotation.</title>
        <authorList>
            <consortium name="The Broad Institute Genomics Platform"/>
            <consortium name="The Broad Institute Genome Sequencing Center for Infectious Disease"/>
            <person name="Wu L."/>
            <person name="Ma J."/>
        </authorList>
    </citation>
    <scope>NUCLEOTIDE SEQUENCE [LARGE SCALE GENOMIC DNA]</scope>
    <source>
        <strain evidence="3">CCM 8905</strain>
    </source>
</reference>
<sequence>MLTFRKTSAVLLMLIGATVGSLAVTNASAMSKSKLAQLNNYAKLDKKTTKTTKKVDSEFDKVGMRNLTRLTRINMSSSVVEDFQPDVFTIGQPLAIGNENRTHGVTLGKHSVVVGNVSTWRVANVDTTVLSKKNQKKVLKVIGNKWPYAVSMKKLTASAQAAFLTEHKSKTAFAYGAYSNLPRLYRKNLQSYFDIDKANNGFVTVTADNYLNYYNNYTTKSGKVDYTNIAQSIKIKKFTRGKSTYTYYLAKPMTGFGTKKVKVAGKTLYKLTMSLGHVFQAYDNDNGDAGTFRITVNVGNQKFYANLQDIAESYAYYLQGSPNGESSFSEQKAKAYIQSLQ</sequence>
<feature type="signal peptide" evidence="1">
    <location>
        <begin position="1"/>
        <end position="23"/>
    </location>
</feature>
<dbReference type="Proteomes" id="UP001596254">
    <property type="component" value="Unassembled WGS sequence"/>
</dbReference>
<feature type="chain" id="PRO_5045299400" description="Surface layer protein A domain-containing protein" evidence="1">
    <location>
        <begin position="24"/>
        <end position="341"/>
    </location>
</feature>
<organism evidence="2 3">
    <name type="scientific">Levilactobacillus tongjiangensis</name>
    <dbReference type="NCBI Taxonomy" id="2486023"/>
    <lineage>
        <taxon>Bacteria</taxon>
        <taxon>Bacillati</taxon>
        <taxon>Bacillota</taxon>
        <taxon>Bacilli</taxon>
        <taxon>Lactobacillales</taxon>
        <taxon>Lactobacillaceae</taxon>
        <taxon>Levilactobacillus</taxon>
    </lineage>
</organism>
<name>A0ABW1SUY7_9LACO</name>
<dbReference type="EMBL" id="JBHSSK010000023">
    <property type="protein sequence ID" value="MFC6207565.1"/>
    <property type="molecule type" value="Genomic_DNA"/>
</dbReference>
<evidence type="ECO:0000313" key="3">
    <source>
        <dbReference type="Proteomes" id="UP001596254"/>
    </source>
</evidence>
<dbReference type="RefSeq" id="WP_125692982.1">
    <property type="nucleotide sequence ID" value="NZ_RHNY01000008.1"/>
</dbReference>
<gene>
    <name evidence="2" type="ORF">ACFP1G_08785</name>
</gene>